<reference evidence="5" key="1">
    <citation type="journal article" date="2019" name="Int. J. Syst. Evol. Microbiol.">
        <title>The Global Catalogue of Microorganisms (GCM) 10K type strain sequencing project: providing services to taxonomists for standard genome sequencing and annotation.</title>
        <authorList>
            <consortium name="The Broad Institute Genomics Platform"/>
            <consortium name="The Broad Institute Genome Sequencing Center for Infectious Disease"/>
            <person name="Wu L."/>
            <person name="Ma J."/>
        </authorList>
    </citation>
    <scope>NUCLEOTIDE SEQUENCE [LARGE SCALE GENOMIC DNA]</scope>
    <source>
        <strain evidence="5">KCTC 42280</strain>
    </source>
</reference>
<feature type="domain" description="DUF4349" evidence="3">
    <location>
        <begin position="128"/>
        <end position="362"/>
    </location>
</feature>
<organism evidence="4 5">
    <name type="scientific">Psychrobacter glaciei</name>
    <dbReference type="NCBI Taxonomy" id="619771"/>
    <lineage>
        <taxon>Bacteria</taxon>
        <taxon>Pseudomonadati</taxon>
        <taxon>Pseudomonadota</taxon>
        <taxon>Gammaproteobacteria</taxon>
        <taxon>Moraxellales</taxon>
        <taxon>Moraxellaceae</taxon>
        <taxon>Psychrobacter</taxon>
    </lineage>
</organism>
<dbReference type="RefSeq" id="WP_189580152.1">
    <property type="nucleotide sequence ID" value="NZ_BMZR01000001.1"/>
</dbReference>
<evidence type="ECO:0000313" key="5">
    <source>
        <dbReference type="Proteomes" id="UP000610203"/>
    </source>
</evidence>
<dbReference type="Proteomes" id="UP000610203">
    <property type="component" value="Unassembled WGS sequence"/>
</dbReference>
<protein>
    <recommendedName>
        <fullName evidence="3">DUF4349 domain-containing protein</fullName>
    </recommendedName>
</protein>
<name>A0ABQ3GMA0_9GAMM</name>
<evidence type="ECO:0000259" key="3">
    <source>
        <dbReference type="Pfam" id="PF14257"/>
    </source>
</evidence>
<gene>
    <name evidence="4" type="ORF">GCM10016272_01150</name>
</gene>
<evidence type="ECO:0000256" key="1">
    <source>
        <dbReference type="SAM" id="MobiDB-lite"/>
    </source>
</evidence>
<proteinExistence type="predicted"/>
<feature type="region of interest" description="Disordered" evidence="1">
    <location>
        <begin position="382"/>
        <end position="406"/>
    </location>
</feature>
<evidence type="ECO:0000256" key="2">
    <source>
        <dbReference type="SAM" id="Phobius"/>
    </source>
</evidence>
<sequence length="406" mass="46084">MKTSLKKTGAFSVRQALKSNKSASDYSDSIFQTATWVKVCSVIALTAIIASGCSQQNEEYESEQSSAETEYVATEQAIEEIADQGADISDTNNEDSPKLQVQNLSNDSEQTLNSQAADIKIAGKTLLINAAADFKVEDVVESSSAIEGLTYQQKGYVASSHISNRERDSRGFVQGDKNVVLTTYYRQAEMTVRIPRQNVNKFLKQVQQQVAFLNEQEFSAQDVTLDIYREQLASKLNSDMAKDLSRERLDSKNDKDQTSNVDTITATYAARQQQEYAQLEQMNIADRVKYSTINLTFTQPDISYKETTQNIDLLIEAERPSFSAQVGQAFKEGWEMLREVAITLIRLWWLVVLVGVFYMVYRLIKILYRTFRRSTRRMNHAKLNAKRRSEMKAKGNSHTDDRHSKE</sequence>
<keyword evidence="5" id="KW-1185">Reference proteome</keyword>
<comment type="caution">
    <text evidence="4">The sequence shown here is derived from an EMBL/GenBank/DDBJ whole genome shotgun (WGS) entry which is preliminary data.</text>
</comment>
<dbReference type="Pfam" id="PF14257">
    <property type="entry name" value="DUF4349"/>
    <property type="match status" value="1"/>
</dbReference>
<keyword evidence="2" id="KW-1133">Transmembrane helix</keyword>
<feature type="compositionally biased region" description="Basic and acidic residues" evidence="1">
    <location>
        <begin position="387"/>
        <end position="406"/>
    </location>
</feature>
<dbReference type="EMBL" id="BMZR01000001">
    <property type="protein sequence ID" value="GHD25411.1"/>
    <property type="molecule type" value="Genomic_DNA"/>
</dbReference>
<accession>A0ABQ3GMA0</accession>
<dbReference type="InterPro" id="IPR025645">
    <property type="entry name" value="DUF4349"/>
</dbReference>
<evidence type="ECO:0000313" key="4">
    <source>
        <dbReference type="EMBL" id="GHD25411.1"/>
    </source>
</evidence>
<keyword evidence="2" id="KW-0812">Transmembrane</keyword>
<keyword evidence="2" id="KW-0472">Membrane</keyword>
<feature type="transmembrane region" description="Helical" evidence="2">
    <location>
        <begin position="347"/>
        <end position="368"/>
    </location>
</feature>